<organism evidence="2 3">
    <name type="scientific">Candidatus Acidiferrum panamense</name>
    <dbReference type="NCBI Taxonomy" id="2741543"/>
    <lineage>
        <taxon>Bacteria</taxon>
        <taxon>Pseudomonadati</taxon>
        <taxon>Acidobacteriota</taxon>
        <taxon>Terriglobia</taxon>
        <taxon>Candidatus Acidiferrales</taxon>
        <taxon>Candidatus Acidiferrum</taxon>
    </lineage>
</organism>
<accession>A0A7V8NLW4</accession>
<evidence type="ECO:0000313" key="2">
    <source>
        <dbReference type="EMBL" id="MBA0083718.1"/>
    </source>
</evidence>
<feature type="domain" description="DinB-like" evidence="1">
    <location>
        <begin position="5"/>
        <end position="158"/>
    </location>
</feature>
<name>A0A7V8NLW4_9BACT</name>
<dbReference type="EMBL" id="JACDQQ010000188">
    <property type="protein sequence ID" value="MBA0083718.1"/>
    <property type="molecule type" value="Genomic_DNA"/>
</dbReference>
<protein>
    <submittedName>
        <fullName evidence="2">DinB family protein</fullName>
    </submittedName>
</protein>
<dbReference type="InterPro" id="IPR024775">
    <property type="entry name" value="DinB-like"/>
</dbReference>
<dbReference type="SUPFAM" id="SSF109854">
    <property type="entry name" value="DinB/YfiT-like putative metalloenzymes"/>
    <property type="match status" value="1"/>
</dbReference>
<sequence>MFVRFSETRDLVHRTAHGLTPQQLQYRPGASRWSVAENLEHITIVEQNILASLANTLQNQPAPEKKSAVSDGQLLANFGRVVQPLTAPERLLPTSRWPLGDLLNEFDAARQRTIEFATTAADTKELRLYFMPHPFFGELDCYQWFILAAGHSARHCNQCAAIKESAGFPR</sequence>
<keyword evidence="3" id="KW-1185">Reference proteome</keyword>
<evidence type="ECO:0000313" key="3">
    <source>
        <dbReference type="Proteomes" id="UP000567293"/>
    </source>
</evidence>
<dbReference type="Gene3D" id="1.20.120.450">
    <property type="entry name" value="dinb family like domain"/>
    <property type="match status" value="1"/>
</dbReference>
<dbReference type="InterPro" id="IPR034660">
    <property type="entry name" value="DinB/YfiT-like"/>
</dbReference>
<reference evidence="2" key="1">
    <citation type="submission" date="2020-06" db="EMBL/GenBank/DDBJ databases">
        <title>Legume-microbial interactions unlock mineral nutrients during tropical forest succession.</title>
        <authorList>
            <person name="Epihov D.Z."/>
        </authorList>
    </citation>
    <scope>NUCLEOTIDE SEQUENCE [LARGE SCALE GENOMIC DNA]</scope>
    <source>
        <strain evidence="2">Pan2503</strain>
    </source>
</reference>
<evidence type="ECO:0000259" key="1">
    <source>
        <dbReference type="Pfam" id="PF12867"/>
    </source>
</evidence>
<comment type="caution">
    <text evidence="2">The sequence shown here is derived from an EMBL/GenBank/DDBJ whole genome shotgun (WGS) entry which is preliminary data.</text>
</comment>
<dbReference type="AlphaFoldDB" id="A0A7V8NLW4"/>
<dbReference type="Pfam" id="PF12867">
    <property type="entry name" value="DinB_2"/>
    <property type="match status" value="1"/>
</dbReference>
<dbReference type="Proteomes" id="UP000567293">
    <property type="component" value="Unassembled WGS sequence"/>
</dbReference>
<gene>
    <name evidence="2" type="ORF">HRJ53_01865</name>
</gene>
<proteinExistence type="predicted"/>